<comment type="caution">
    <text evidence="2">The sequence shown here is derived from an EMBL/GenBank/DDBJ whole genome shotgun (WGS) entry which is preliminary data.</text>
</comment>
<evidence type="ECO:0000313" key="3">
    <source>
        <dbReference type="Proteomes" id="UP000579945"/>
    </source>
</evidence>
<reference evidence="2 3" key="1">
    <citation type="submission" date="2020-08" db="EMBL/GenBank/DDBJ databases">
        <title>Sequencing the genomes of 1000 actinobacteria strains.</title>
        <authorList>
            <person name="Klenk H.-P."/>
        </authorList>
    </citation>
    <scope>NUCLEOTIDE SEQUENCE [LARGE SCALE GENOMIC DNA]</scope>
    <source>
        <strain evidence="2 3">DSM 44320</strain>
    </source>
</reference>
<name>A0A7W5Y7Z8_9ACTN</name>
<dbReference type="AlphaFoldDB" id="A0A7W5Y7Z8"/>
<keyword evidence="3" id="KW-1185">Reference proteome</keyword>
<feature type="domain" description="4Fe-4S Wbl-type" evidence="1">
    <location>
        <begin position="30"/>
        <end position="94"/>
    </location>
</feature>
<accession>A0A7W5Y7Z8</accession>
<dbReference type="GeneID" id="95390377"/>
<sequence>MTRPDVPFFPLAADALNLADAWSVLAESGECRFDPDLHAGPDRPESEHERAARLHVARELCGSCPVRALCLRFALQVRPKAGVWAAFTAEEIGELAHDLAAFAEVA</sequence>
<dbReference type="Proteomes" id="UP000579945">
    <property type="component" value="Unassembled WGS sequence"/>
</dbReference>
<dbReference type="InterPro" id="IPR034768">
    <property type="entry name" value="4FE4S_WBL"/>
</dbReference>
<dbReference type="PROSITE" id="PS51674">
    <property type="entry name" value="4FE4S_WBL"/>
    <property type="match status" value="1"/>
</dbReference>
<proteinExistence type="predicted"/>
<organism evidence="2 3">
    <name type="scientific">Nonomuraea dietziae</name>
    <dbReference type="NCBI Taxonomy" id="65515"/>
    <lineage>
        <taxon>Bacteria</taxon>
        <taxon>Bacillati</taxon>
        <taxon>Actinomycetota</taxon>
        <taxon>Actinomycetes</taxon>
        <taxon>Streptosporangiales</taxon>
        <taxon>Streptosporangiaceae</taxon>
        <taxon>Nonomuraea</taxon>
    </lineage>
</organism>
<dbReference type="Pfam" id="PF02467">
    <property type="entry name" value="Whib"/>
    <property type="match status" value="1"/>
</dbReference>
<gene>
    <name evidence="2" type="ORF">FHR33_003981</name>
</gene>
<evidence type="ECO:0000259" key="1">
    <source>
        <dbReference type="PROSITE" id="PS51674"/>
    </source>
</evidence>
<dbReference type="EMBL" id="JACIBV010000001">
    <property type="protein sequence ID" value="MBB3728121.1"/>
    <property type="molecule type" value="Genomic_DNA"/>
</dbReference>
<evidence type="ECO:0000313" key="2">
    <source>
        <dbReference type="EMBL" id="MBB3728121.1"/>
    </source>
</evidence>
<dbReference type="RefSeq" id="WP_183649648.1">
    <property type="nucleotide sequence ID" value="NZ_BAAAXX010000150.1"/>
</dbReference>
<protein>
    <recommendedName>
        <fullName evidence="1">4Fe-4S Wbl-type domain-containing protein</fullName>
    </recommendedName>
</protein>